<protein>
    <submittedName>
        <fullName evidence="2">G_PROTEIN_RECEP_F1_2 domain-containing protein</fullName>
    </submittedName>
</protein>
<keyword evidence="1" id="KW-1185">Reference proteome</keyword>
<sequence length="83" mass="9707">MFVRGLSLLVDFAIVVVRDFFQFVLPNPTIKELLVRIKLATDPYVLSLYAVQISVYPSCALIAFEEYRTIICSYFKYLRLYKT</sequence>
<dbReference type="AlphaFoldDB" id="A0A1I7YPZ4"/>
<reference evidence="2" key="1">
    <citation type="submission" date="2016-11" db="UniProtKB">
        <authorList>
            <consortium name="WormBaseParasite"/>
        </authorList>
    </citation>
    <scope>IDENTIFICATION</scope>
</reference>
<evidence type="ECO:0000313" key="1">
    <source>
        <dbReference type="Proteomes" id="UP000095287"/>
    </source>
</evidence>
<name>A0A1I7YPZ4_9BILA</name>
<accession>A0A1I7YPZ4</accession>
<organism evidence="1 2">
    <name type="scientific">Steinernema glaseri</name>
    <dbReference type="NCBI Taxonomy" id="37863"/>
    <lineage>
        <taxon>Eukaryota</taxon>
        <taxon>Metazoa</taxon>
        <taxon>Ecdysozoa</taxon>
        <taxon>Nematoda</taxon>
        <taxon>Chromadorea</taxon>
        <taxon>Rhabditida</taxon>
        <taxon>Tylenchina</taxon>
        <taxon>Panagrolaimomorpha</taxon>
        <taxon>Strongyloidoidea</taxon>
        <taxon>Steinernematidae</taxon>
        <taxon>Steinernema</taxon>
    </lineage>
</organism>
<evidence type="ECO:0000313" key="2">
    <source>
        <dbReference type="WBParaSite" id="L893_g18533.t1"/>
    </source>
</evidence>
<dbReference type="Proteomes" id="UP000095287">
    <property type="component" value="Unplaced"/>
</dbReference>
<dbReference type="WBParaSite" id="L893_g18533.t1">
    <property type="protein sequence ID" value="L893_g18533.t1"/>
    <property type="gene ID" value="L893_g18533"/>
</dbReference>
<proteinExistence type="predicted"/>